<keyword evidence="8" id="KW-1185">Reference proteome</keyword>
<gene>
    <name evidence="7" type="ORF">SAMN04488516_102346</name>
</gene>
<dbReference type="PANTHER" id="PTHR30250">
    <property type="entry name" value="PST FAMILY PREDICTED COLANIC ACID TRANSPORTER"/>
    <property type="match status" value="1"/>
</dbReference>
<evidence type="ECO:0000256" key="4">
    <source>
        <dbReference type="ARBA" id="ARBA00022989"/>
    </source>
</evidence>
<keyword evidence="5 6" id="KW-0472">Membrane</keyword>
<feature type="transmembrane region" description="Helical" evidence="6">
    <location>
        <begin position="43"/>
        <end position="67"/>
    </location>
</feature>
<dbReference type="EMBL" id="FNIN01000002">
    <property type="protein sequence ID" value="SDN50941.1"/>
    <property type="molecule type" value="Genomic_DNA"/>
</dbReference>
<protein>
    <submittedName>
        <fullName evidence="7">Na+-driven multidrug efflux pump</fullName>
    </submittedName>
</protein>
<feature type="transmembrane region" description="Helical" evidence="6">
    <location>
        <begin position="332"/>
        <end position="352"/>
    </location>
</feature>
<feature type="transmembrane region" description="Helical" evidence="6">
    <location>
        <begin position="158"/>
        <end position="178"/>
    </location>
</feature>
<feature type="transmembrane region" description="Helical" evidence="6">
    <location>
        <begin position="302"/>
        <end position="320"/>
    </location>
</feature>
<feature type="transmembrane region" description="Helical" evidence="6">
    <location>
        <begin position="364"/>
        <end position="386"/>
    </location>
</feature>
<dbReference type="CDD" id="cd12082">
    <property type="entry name" value="MATE_like"/>
    <property type="match status" value="1"/>
</dbReference>
<dbReference type="AlphaFoldDB" id="A0A1H0BZ21"/>
<evidence type="ECO:0000256" key="5">
    <source>
        <dbReference type="ARBA" id="ARBA00023136"/>
    </source>
</evidence>
<dbReference type="Proteomes" id="UP000199602">
    <property type="component" value="Unassembled WGS sequence"/>
</dbReference>
<keyword evidence="2" id="KW-1003">Cell membrane</keyword>
<keyword evidence="4 6" id="KW-1133">Transmembrane helix</keyword>
<sequence length="424" mass="49097">MLKTKIEKYHYIAFIGWIAKLFAILLSLLNTRMLLNLINIDGYALYSILASFAGWIALLNFGLPNGVQNLIAKYRVKNKNLDNLYKSLFFLIVIILMLSVPLLYIVSFAIYHTILSSYQNLISTTMLFAVLYLLLLFGLSQIFYKILFANYKGIYPNLYPLIISAINFLILYLCQVFNMHNEALVIVLFFSSYFIIFIVSYLQSIGIVLPKFDRVLSIELFKYSKDFFIFAILASFTLGIDYIIMSKILDSLYITQYNLIMKFYNLIIVLYATLLATSWSISSEAYHKKEYFSIYELIKKNIIIGLLLTIIVSIIVFTFKDQLFFLVSGKELHILYTTLLLATIYVIIRIWTDTFATILSSIQKVKILICVVPYQAFISILSQFYLGKKFGINGIFIGLILSFLLTVSIILPLYLKRHLREQYD</sequence>
<dbReference type="PANTHER" id="PTHR30250:SF11">
    <property type="entry name" value="O-ANTIGEN TRANSPORTER-RELATED"/>
    <property type="match status" value="1"/>
</dbReference>
<feature type="transmembrane region" description="Helical" evidence="6">
    <location>
        <begin position="184"/>
        <end position="206"/>
    </location>
</feature>
<feature type="transmembrane region" description="Helical" evidence="6">
    <location>
        <begin position="12"/>
        <end position="31"/>
    </location>
</feature>
<feature type="transmembrane region" description="Helical" evidence="6">
    <location>
        <begin position="126"/>
        <end position="146"/>
    </location>
</feature>
<dbReference type="STRING" id="206665.SAMN04488516_102346"/>
<evidence type="ECO:0000256" key="6">
    <source>
        <dbReference type="SAM" id="Phobius"/>
    </source>
</evidence>
<dbReference type="InterPro" id="IPR050833">
    <property type="entry name" value="Poly_Biosynth_Transport"/>
</dbReference>
<dbReference type="GO" id="GO:0005886">
    <property type="term" value="C:plasma membrane"/>
    <property type="evidence" value="ECO:0007669"/>
    <property type="project" value="UniProtKB-SubCell"/>
</dbReference>
<evidence type="ECO:0000256" key="2">
    <source>
        <dbReference type="ARBA" id="ARBA00022475"/>
    </source>
</evidence>
<organism evidence="7 8">
    <name type="scientific">Desulfonauticus submarinus</name>
    <dbReference type="NCBI Taxonomy" id="206665"/>
    <lineage>
        <taxon>Bacteria</taxon>
        <taxon>Pseudomonadati</taxon>
        <taxon>Thermodesulfobacteriota</taxon>
        <taxon>Desulfovibrionia</taxon>
        <taxon>Desulfovibrionales</taxon>
        <taxon>Desulfonauticaceae</taxon>
        <taxon>Desulfonauticus</taxon>
    </lineage>
</organism>
<feature type="transmembrane region" description="Helical" evidence="6">
    <location>
        <begin position="88"/>
        <end position="114"/>
    </location>
</feature>
<proteinExistence type="predicted"/>
<dbReference type="OrthoDB" id="7554306at2"/>
<feature type="transmembrane region" description="Helical" evidence="6">
    <location>
        <begin position="227"/>
        <end position="244"/>
    </location>
</feature>
<keyword evidence="3 6" id="KW-0812">Transmembrane</keyword>
<evidence type="ECO:0000313" key="8">
    <source>
        <dbReference type="Proteomes" id="UP000199602"/>
    </source>
</evidence>
<reference evidence="7 8" key="1">
    <citation type="submission" date="2016-10" db="EMBL/GenBank/DDBJ databases">
        <authorList>
            <person name="de Groot N.N."/>
        </authorList>
    </citation>
    <scope>NUCLEOTIDE SEQUENCE [LARGE SCALE GENOMIC DNA]</scope>
    <source>
        <strain evidence="7 8">DSM 15269</strain>
    </source>
</reference>
<accession>A0A1H0BZ21</accession>
<feature type="transmembrane region" description="Helical" evidence="6">
    <location>
        <begin position="392"/>
        <end position="415"/>
    </location>
</feature>
<dbReference type="RefSeq" id="WP_092063825.1">
    <property type="nucleotide sequence ID" value="NZ_FNIN01000002.1"/>
</dbReference>
<feature type="transmembrane region" description="Helical" evidence="6">
    <location>
        <begin position="264"/>
        <end position="281"/>
    </location>
</feature>
<evidence type="ECO:0000256" key="3">
    <source>
        <dbReference type="ARBA" id="ARBA00022692"/>
    </source>
</evidence>
<name>A0A1H0BZ21_9BACT</name>
<evidence type="ECO:0000256" key="1">
    <source>
        <dbReference type="ARBA" id="ARBA00004651"/>
    </source>
</evidence>
<evidence type="ECO:0000313" key="7">
    <source>
        <dbReference type="EMBL" id="SDN50941.1"/>
    </source>
</evidence>
<comment type="subcellular location">
    <subcellularLocation>
        <location evidence="1">Cell membrane</location>
        <topology evidence="1">Multi-pass membrane protein</topology>
    </subcellularLocation>
</comment>